<dbReference type="EMBL" id="JAPHNI010000249">
    <property type="protein sequence ID" value="KAJ8113503.1"/>
    <property type="molecule type" value="Genomic_DNA"/>
</dbReference>
<gene>
    <name evidence="1" type="ORF">OPT61_g4378</name>
</gene>
<keyword evidence="2" id="KW-1185">Reference proteome</keyword>
<sequence>MAQNDDAKRATTVITIAQLKFKQGVKKEEPEAGLSAVPVESCSHLFSAVDAVLAQNTPVNIQTCTEWIVKHIAPSRIRIAVLGDYLVSISKSLVVDTSPAAARKAVRNRLDLLLVLNDALHTDKYHHSSSGRHRLLGTELSSHLVELVELAALCATEKESQVEKKLKAIINYWTVNKLVGDETCKALRERTDESLLQAQGGTPVRRRNYLLPEYHGDRTAPWYELPASYMLDQMIKQPNRPLDPHRIRAARFDKKPASAHVRSLLDKYFENIDLKHTPTGDNPTGATKKYNMWLDPLGQLVKCDKETGETTTASNGYGWSIKFCQDMQKDGLPESIKTLRDDARLKDSLPEKERDPRRYSRSPRPRRRSSSMSSHGRDRGRRSRSGSYASRSSYDSRSRSRSRTRDRRRRSPRTEDRGRSNRNKRFDDFDNDGSRPPPRPIERGQSHSSGQWSGQQASNRNSQGSPGNGSYPQSGPQNFVPNFSQAPQPPYNTPPFTQPPMPNQFPGPFPMQAYPPPPPMSFQPPGAFPGGLPAHIPPPPPPNYSGSFPPPPPNVVAMPNNPYNFNNQWNNFHQGGPPGFNQQSQGSPQNQGFSQNHSQGHGGFQGARGGYGHQPSGGGYNSRGGYSGRALWRTWIALIVTSPVAPLHDLPIAYRLFHGFREYPPRDRRVMAPPKRKRIPTRNTSNKRPKYTQPDTSSSSGCNNNDSSSSSDSEEIAISSQQNWEALRILAQTGQGFGLRYLIEWAGTDLETGKQWEPSWVKANNASEGLRAAWKRTQAHEAQEERRAAQQRSIQEAPRARGRPRKQVAERPAKSLPSPVAESPTGSKQSAAATVSPSTLEVGGPLLEGSSTQVTVDVHEVHSEIPESQPCSLPDAAAETDLESSQLFASQPAFCASGVVLDTQSSAGDLSFIPVTQEELESSVVSDTSDESEDQVADCPVSEWHTHLFGLDMLILAKGLPADDSPTLESYPQSPATSIAETVAETTQDLRSQRHLENQQEPSESPGTLEALKSPTANDQTPEQTDLSGGKERDLAATGSDNSETQEEREISPAFVENTTYLDHLSESATQRLQQSPRDTEDNIASTVEESLSVGENPQSILSSVELRVELLAVADTPEISEDVTTNDSHPEPQFETTQTSVENESDVFSTERTLLEENAQFPFHSQRPNFFDPRSITESDQRAPGEPSILCNTQEANAAQPTEEPLFNTSREGEILNDSEESTTIDEISQTLERSESQVSKPSRHFSRHDSSQETPERQLPSAQHSSSPLPYPPSYSLQALDSNAPLRPASPTLTSSLSNMADSVTESTADKVERRLKELQASQRASNPYVPSKRIRLSQAPLGPKKIPDPPTINASAEGTRSPSTVPDRSPAPPAKTSLRTVAFANANDKAAESLLENPLAATSTNTDAGPTKEKAELVAAIAATAASSAPETSAHLPTDHDMEELDECDRESDDEDDDDEDDESVYNDDLHLEKDEYIVPLFIDGRQRDTYTQYLERKADLLNDVLDSVALTEDPASEKLDEVEGVLTYLKNVETHPDLTYAEAESATDLAMRSAADVQHGAQFGIDNSVKFKFLSELFSRLRKHSMHIVLLLDQDDDALFNVLRTFFGAAAHNYSMPTKHHQSNASNDTLTITVFPRTASPLIQRVDLVICLDGVQSATQIRQSSWAATQGQVLPVLHLVIPQTIGHIERYLQPSLSKRPRIETILTALGQIEERNEIGNQIDIDTPNAAEAARLVASWLTPDDDQDNTEWPLPSVGSMSNFIVYNVTQQSVRSTASPPAPERAKRPLETDEVDTAKRARYTPPVHESQNHRSLQEPEVTHISDSMPCSVASEAARLAAKIEELKSELLQEQRERREEQIMWNRQQTEHEDRQQQYRKLFGEKAEVDRALESMTRARDRHRSQLDAQATDLRALREQLDDQRDLALSSDNEKDVEITRLRKELEDAKAEQIKALNSVKSTDKTLEYTKEQYREASNAAGKLQTEVTNLESRNEELTRQASGEVAKLRQLHQDKSLTNVTQQNTILKHENATLKATLRQKEEELARAKNNSGRAAYGTRGQSTTPQPKTRSRAASPERVSRAPRGGGRISNLQAER</sequence>
<dbReference type="Proteomes" id="UP001153331">
    <property type="component" value="Unassembled WGS sequence"/>
</dbReference>
<comment type="caution">
    <text evidence="1">The sequence shown here is derived from an EMBL/GenBank/DDBJ whole genome shotgun (WGS) entry which is preliminary data.</text>
</comment>
<evidence type="ECO:0000313" key="1">
    <source>
        <dbReference type="EMBL" id="KAJ8113503.1"/>
    </source>
</evidence>
<proteinExistence type="predicted"/>
<name>A0ACC2IEF8_9PLEO</name>
<evidence type="ECO:0000313" key="2">
    <source>
        <dbReference type="Proteomes" id="UP001153331"/>
    </source>
</evidence>
<protein>
    <submittedName>
        <fullName evidence="1">Uncharacterized protein</fullName>
    </submittedName>
</protein>
<organism evidence="1 2">
    <name type="scientific">Boeremia exigua</name>
    <dbReference type="NCBI Taxonomy" id="749465"/>
    <lineage>
        <taxon>Eukaryota</taxon>
        <taxon>Fungi</taxon>
        <taxon>Dikarya</taxon>
        <taxon>Ascomycota</taxon>
        <taxon>Pezizomycotina</taxon>
        <taxon>Dothideomycetes</taxon>
        <taxon>Pleosporomycetidae</taxon>
        <taxon>Pleosporales</taxon>
        <taxon>Pleosporineae</taxon>
        <taxon>Didymellaceae</taxon>
        <taxon>Boeremia</taxon>
    </lineage>
</organism>
<accession>A0ACC2IEF8</accession>
<reference evidence="1" key="1">
    <citation type="submission" date="2022-11" db="EMBL/GenBank/DDBJ databases">
        <title>Genome Sequence of Boeremia exigua.</title>
        <authorList>
            <person name="Buettner E."/>
        </authorList>
    </citation>
    <scope>NUCLEOTIDE SEQUENCE</scope>
    <source>
        <strain evidence="1">CU02</strain>
    </source>
</reference>